<evidence type="ECO:0000256" key="7">
    <source>
        <dbReference type="ARBA" id="ARBA00022792"/>
    </source>
</evidence>
<comment type="subcellular location">
    <subcellularLocation>
        <location evidence="2 12">Mitochondrion inner membrane</location>
        <topology evidence="2 12">Multi-pass membrane protein</topology>
    </subcellularLocation>
</comment>
<keyword evidence="12" id="KW-0520">NAD</keyword>
<keyword evidence="8 14" id="KW-1133">Transmembrane helix</keyword>
<dbReference type="EMBL" id="MT822983">
    <property type="protein sequence ID" value="QNP09752.1"/>
    <property type="molecule type" value="Genomic_DNA"/>
</dbReference>
<dbReference type="InterPro" id="IPR001694">
    <property type="entry name" value="NADH_UbQ_OxRdtase_su1/FPO"/>
</dbReference>
<keyword evidence="7" id="KW-0999">Mitochondrion inner membrane</keyword>
<feature type="transmembrane region" description="Helical" evidence="14">
    <location>
        <begin position="147"/>
        <end position="167"/>
    </location>
</feature>
<dbReference type="AlphaFoldDB" id="A0A7H0DK92"/>
<keyword evidence="5" id="KW-0813">Transport</keyword>
<keyword evidence="10 13" id="KW-0496">Mitochondrion</keyword>
<evidence type="ECO:0000256" key="13">
    <source>
        <dbReference type="RuleBase" id="RU000473"/>
    </source>
</evidence>
<reference evidence="15" key="1">
    <citation type="journal article" date="2020" name="Mol.">
        <title>Irreversible habitat specialization does not constrain diversification in hypersaline water beetles.</title>
        <authorList>
            <person name="Villastrigo A."/>
            <person name="Arribas P."/>
            <person name="Ribera I."/>
        </authorList>
    </citation>
    <scope>NUCLEOTIDE SEQUENCE</scope>
</reference>
<feature type="transmembrane region" description="Helical" evidence="14">
    <location>
        <begin position="77"/>
        <end position="99"/>
    </location>
</feature>
<dbReference type="EC" id="7.1.1.2" evidence="13"/>
<evidence type="ECO:0000256" key="12">
    <source>
        <dbReference type="RuleBase" id="RU000471"/>
    </source>
</evidence>
<dbReference type="Pfam" id="PF00146">
    <property type="entry name" value="NADHdh"/>
    <property type="match status" value="1"/>
</dbReference>
<feature type="transmembrane region" description="Helical" evidence="14">
    <location>
        <begin position="293"/>
        <end position="314"/>
    </location>
</feature>
<evidence type="ECO:0000256" key="14">
    <source>
        <dbReference type="SAM" id="Phobius"/>
    </source>
</evidence>
<geneLocation type="mitochondrion" evidence="15"/>
<keyword evidence="11 14" id="KW-0472">Membrane</keyword>
<proteinExistence type="inferred from homology"/>
<gene>
    <name evidence="15" type="primary">nad1</name>
</gene>
<evidence type="ECO:0000256" key="8">
    <source>
        <dbReference type="ARBA" id="ARBA00022989"/>
    </source>
</evidence>
<keyword evidence="6 12" id="KW-0812">Transmembrane</keyword>
<evidence type="ECO:0000256" key="9">
    <source>
        <dbReference type="ARBA" id="ARBA00023075"/>
    </source>
</evidence>
<feature type="transmembrane region" description="Helical" evidence="14">
    <location>
        <begin position="255"/>
        <end position="273"/>
    </location>
</feature>
<dbReference type="HAMAP" id="MF_01350">
    <property type="entry name" value="NDH1_NuoH"/>
    <property type="match status" value="1"/>
</dbReference>
<dbReference type="InterPro" id="IPR018086">
    <property type="entry name" value="NADH_UbQ_OxRdtase_su1_CS"/>
</dbReference>
<evidence type="ECO:0000256" key="4">
    <source>
        <dbReference type="ARBA" id="ARBA00021009"/>
    </source>
</evidence>
<dbReference type="GO" id="GO:0005743">
    <property type="term" value="C:mitochondrial inner membrane"/>
    <property type="evidence" value="ECO:0007669"/>
    <property type="project" value="UniProtKB-SubCell"/>
</dbReference>
<evidence type="ECO:0000256" key="1">
    <source>
        <dbReference type="ARBA" id="ARBA00003257"/>
    </source>
</evidence>
<dbReference type="PROSITE" id="PS00667">
    <property type="entry name" value="COMPLEX1_ND1_1"/>
    <property type="match status" value="1"/>
</dbReference>
<evidence type="ECO:0000256" key="3">
    <source>
        <dbReference type="ARBA" id="ARBA00010535"/>
    </source>
</evidence>
<sequence>MFYKDLVMMMISSIILIVCVLIGVAFLTLLERKVLGYIQIRKGPNKVGMMGIPQPFSDAIKLFTKESIMPMMSNFNMYYMSPIFNLVLSLFLWMCMPFISLLFNFNLGVLFFLCVSSLSVYTIMIAGWSSNSNYSLLGGMRSVAQTISYEVSLSIILLSFLFMIMSLNFNFLMIYQCYLWLIFLMFPLCMIWFVSSLAETNRTPFDFAEGESELVSGFNVEYSSGGFALIFLAEYSSILFMSMLCSLLFLGGNLYSFIFFIKLGFMAFLWIWVRGTLPRFRYDKLMYLAWKSFLPVSLNYLFFFLGLKFLYFSLIL</sequence>
<dbReference type="PANTHER" id="PTHR11432:SF3">
    <property type="entry name" value="NADH-UBIQUINONE OXIDOREDUCTASE CHAIN 1"/>
    <property type="match status" value="1"/>
</dbReference>
<evidence type="ECO:0000256" key="2">
    <source>
        <dbReference type="ARBA" id="ARBA00004448"/>
    </source>
</evidence>
<evidence type="ECO:0000256" key="5">
    <source>
        <dbReference type="ARBA" id="ARBA00022448"/>
    </source>
</evidence>
<evidence type="ECO:0000256" key="11">
    <source>
        <dbReference type="ARBA" id="ARBA00023136"/>
    </source>
</evidence>
<dbReference type="PANTHER" id="PTHR11432">
    <property type="entry name" value="NADH DEHYDROGENASE SUBUNIT 1"/>
    <property type="match status" value="1"/>
</dbReference>
<dbReference type="GO" id="GO:0008137">
    <property type="term" value="F:NADH dehydrogenase (ubiquinone) activity"/>
    <property type="evidence" value="ECO:0007669"/>
    <property type="project" value="UniProtKB-EC"/>
</dbReference>
<comment type="catalytic activity">
    <reaction evidence="13">
        <text>a ubiquinone + NADH + 5 H(+)(in) = a ubiquinol + NAD(+) + 4 H(+)(out)</text>
        <dbReference type="Rhea" id="RHEA:29091"/>
        <dbReference type="Rhea" id="RHEA-COMP:9565"/>
        <dbReference type="Rhea" id="RHEA-COMP:9566"/>
        <dbReference type="ChEBI" id="CHEBI:15378"/>
        <dbReference type="ChEBI" id="CHEBI:16389"/>
        <dbReference type="ChEBI" id="CHEBI:17976"/>
        <dbReference type="ChEBI" id="CHEBI:57540"/>
        <dbReference type="ChEBI" id="CHEBI:57945"/>
        <dbReference type="EC" id="7.1.1.2"/>
    </reaction>
</comment>
<feature type="transmembrane region" description="Helical" evidence="14">
    <location>
        <begin position="173"/>
        <end position="194"/>
    </location>
</feature>
<feature type="transmembrane region" description="Helical" evidence="14">
    <location>
        <begin position="105"/>
        <end position="126"/>
    </location>
</feature>
<feature type="transmembrane region" description="Helical" evidence="14">
    <location>
        <begin position="227"/>
        <end position="249"/>
    </location>
</feature>
<evidence type="ECO:0000256" key="10">
    <source>
        <dbReference type="ARBA" id="ARBA00023128"/>
    </source>
</evidence>
<dbReference type="PROSITE" id="PS00668">
    <property type="entry name" value="COMPLEX1_ND1_2"/>
    <property type="match status" value="1"/>
</dbReference>
<keyword evidence="9 13" id="KW-0830">Ubiquinone</keyword>
<organism evidence="15">
    <name type="scientific">Ochthebius deletus</name>
    <dbReference type="NCBI Taxonomy" id="2769892"/>
    <lineage>
        <taxon>Eukaryota</taxon>
        <taxon>Metazoa</taxon>
        <taxon>Ecdysozoa</taxon>
        <taxon>Arthropoda</taxon>
        <taxon>Hexapoda</taxon>
        <taxon>Insecta</taxon>
        <taxon>Pterygota</taxon>
        <taxon>Neoptera</taxon>
        <taxon>Endopterygota</taxon>
        <taxon>Coleoptera</taxon>
        <taxon>Polyphaga</taxon>
        <taxon>Staphyliniformia</taxon>
        <taxon>Hydraenidae</taxon>
        <taxon>Ochthebiinae</taxon>
        <taxon>Ochthebius</taxon>
    </lineage>
</organism>
<name>A0A7H0DK92_9COLE</name>
<comment type="similarity">
    <text evidence="3 12">Belongs to the complex I subunit 1 family.</text>
</comment>
<dbReference type="GO" id="GO:0009060">
    <property type="term" value="P:aerobic respiration"/>
    <property type="evidence" value="ECO:0007669"/>
    <property type="project" value="TreeGrafter"/>
</dbReference>
<feature type="transmembrane region" description="Helical" evidence="14">
    <location>
        <begin position="6"/>
        <end position="30"/>
    </location>
</feature>
<comment type="function">
    <text evidence="1">Core subunit of the mitochondrial membrane respiratory chain NADH dehydrogenase (Complex I) that is believed to belong to the minimal assembly required for catalysis. Complex I functions in the transfer of electrons from NADH to the respiratory chain. The immediate electron acceptor for the enzyme is believed to be ubiquinone.</text>
</comment>
<evidence type="ECO:0000256" key="6">
    <source>
        <dbReference type="ARBA" id="ARBA00022692"/>
    </source>
</evidence>
<evidence type="ECO:0000313" key="15">
    <source>
        <dbReference type="EMBL" id="QNP09752.1"/>
    </source>
</evidence>
<protein>
    <recommendedName>
        <fullName evidence="4 13">NADH-ubiquinone oxidoreductase chain 1</fullName>
        <ecNumber evidence="13">7.1.1.2</ecNumber>
    </recommendedName>
</protein>
<accession>A0A7H0DK92</accession>
<dbReference type="GO" id="GO:0003954">
    <property type="term" value="F:NADH dehydrogenase activity"/>
    <property type="evidence" value="ECO:0007669"/>
    <property type="project" value="TreeGrafter"/>
</dbReference>